<dbReference type="Pfam" id="PF03235">
    <property type="entry name" value="GmrSD_N"/>
    <property type="match status" value="1"/>
</dbReference>
<evidence type="ECO:0000313" key="2">
    <source>
        <dbReference type="EMBL" id="KJE24604.1"/>
    </source>
</evidence>
<evidence type="ECO:0000259" key="1">
    <source>
        <dbReference type="Pfam" id="PF03235"/>
    </source>
</evidence>
<keyword evidence="3" id="KW-1185">Reference proteome</keyword>
<evidence type="ECO:0000313" key="3">
    <source>
        <dbReference type="Proteomes" id="UP000032545"/>
    </source>
</evidence>
<proteinExistence type="predicted"/>
<accession>A0A0D8BKS6</accession>
<dbReference type="PANTHER" id="PTHR37292">
    <property type="entry name" value="VNG6097C"/>
    <property type="match status" value="1"/>
</dbReference>
<dbReference type="InterPro" id="IPR004919">
    <property type="entry name" value="GmrSD_N"/>
</dbReference>
<dbReference type="PANTHER" id="PTHR37292:SF2">
    <property type="entry name" value="DUF262 DOMAIN-CONTAINING PROTEIN"/>
    <property type="match status" value="1"/>
</dbReference>
<gene>
    <name evidence="2" type="ORF">FF36_00978</name>
</gene>
<dbReference type="Proteomes" id="UP000032545">
    <property type="component" value="Unassembled WGS sequence"/>
</dbReference>
<sequence length="566" mass="63102">METVPGQTEMIVKPEVQLLGDILGAIAQGTLRIPRFQRPYVWRPDQMLELFDSLERGYPVGSLLVWETNLPLPSLDRVGDIAVPGPPQGTPTAFVLDGHQRLSTLFGTLMRSVDQAVPDGQSDWIWRVFRELGDRPSRESGDRSSRNRYRHWKQVGMPPAQLLPMRSVLRTLDFLNFARRLQSGTDFIVDPRDVENMIDEAEQVSQRIKSYRFAVVRLQGGTLDQAVEVFSRLNSKGSPMTPQQMVSALTYNADSADTLGDRISLILEGLGSRGFAELPSSTVFRAVLAVAGEEDVQTGRWESLARRRKGKLDTAVVRTETALGLTVEFLCSAVGVPLARLVPYSIQVLLLTAFFDLCPEPDRRQRDVLVRWFWSTSWSGFFASANTTQVKNYLAAMKKFAEGGPDPDGCDEQARPFPDRFDMRSARVRTYLLWELQELPERRYPTGEEFQALEELVKADTRAYRHVVTSGTTGGEQSPANRLIMPTVPGLSVRRALLALAPDVADAVLASHGIPPEAMALLQGGDDQGFIAHRAKHLAEREREFIVRKGIRPADATAGETEIDTE</sequence>
<dbReference type="PATRIC" id="fig|1502723.3.peg.4231"/>
<dbReference type="RefSeq" id="WP_044883836.1">
    <property type="nucleotide sequence ID" value="NZ_JYFN01000005.1"/>
</dbReference>
<comment type="caution">
    <text evidence="2">The sequence shown here is derived from an EMBL/GenBank/DDBJ whole genome shotgun (WGS) entry which is preliminary data.</text>
</comment>
<dbReference type="AlphaFoldDB" id="A0A0D8BKS6"/>
<reference evidence="3" key="1">
    <citation type="submission" date="2015-02" db="EMBL/GenBank/DDBJ databases">
        <title>Draft Genome of Frankia sp. CpI1-S.</title>
        <authorList>
            <person name="Oshone R.T."/>
            <person name="Ngom M."/>
            <person name="Ghodhbane-Gtari F."/>
            <person name="Gtari M."/>
            <person name="Morris K."/>
            <person name="Thomas K."/>
            <person name="Sen A."/>
            <person name="Tisa L.S."/>
        </authorList>
    </citation>
    <scope>NUCLEOTIDE SEQUENCE [LARGE SCALE GENOMIC DNA]</scope>
    <source>
        <strain evidence="3">CpI1-S</strain>
    </source>
</reference>
<protein>
    <recommendedName>
        <fullName evidence="1">GmrSD restriction endonucleases N-terminal domain-containing protein</fullName>
    </recommendedName>
</protein>
<organism evidence="2 3">
    <name type="scientific">Frankia torreyi</name>
    <dbReference type="NCBI Taxonomy" id="1856"/>
    <lineage>
        <taxon>Bacteria</taxon>
        <taxon>Bacillati</taxon>
        <taxon>Actinomycetota</taxon>
        <taxon>Actinomycetes</taxon>
        <taxon>Frankiales</taxon>
        <taxon>Frankiaceae</taxon>
        <taxon>Frankia</taxon>
    </lineage>
</organism>
<reference evidence="2 3" key="2">
    <citation type="journal article" date="2016" name="Genome Announc.">
        <title>Permanent Draft Genome Sequences for Two Variants of Frankia sp. Strain CpI1, the First Frankia Strain Isolated from Root Nodules of Comptonia peregrina.</title>
        <authorList>
            <person name="Oshone R."/>
            <person name="Hurst S.G.IV."/>
            <person name="Abebe-Akele F."/>
            <person name="Simpson S."/>
            <person name="Morris K."/>
            <person name="Thomas W.K."/>
            <person name="Tisa L.S."/>
        </authorList>
    </citation>
    <scope>NUCLEOTIDE SEQUENCE [LARGE SCALE GENOMIC DNA]</scope>
    <source>
        <strain evidence="3">CpI1-S</strain>
    </source>
</reference>
<feature type="domain" description="GmrSD restriction endonucleases N-terminal" evidence="1">
    <location>
        <begin position="19"/>
        <end position="249"/>
    </location>
</feature>
<dbReference type="EMBL" id="JYFN01000005">
    <property type="protein sequence ID" value="KJE24604.1"/>
    <property type="molecule type" value="Genomic_DNA"/>
</dbReference>
<name>A0A0D8BKS6_9ACTN</name>
<dbReference type="OrthoDB" id="9787127at2"/>